<name>A0A818RAA2_9BILA</name>
<comment type="caution">
    <text evidence="4">The sequence shown here is derived from an EMBL/GenBank/DDBJ whole genome shotgun (WGS) entry which is preliminary data.</text>
</comment>
<dbReference type="Proteomes" id="UP000663868">
    <property type="component" value="Unassembled WGS sequence"/>
</dbReference>
<organism evidence="4 5">
    <name type="scientific">Adineta steineri</name>
    <dbReference type="NCBI Taxonomy" id="433720"/>
    <lineage>
        <taxon>Eukaryota</taxon>
        <taxon>Metazoa</taxon>
        <taxon>Spiralia</taxon>
        <taxon>Gnathifera</taxon>
        <taxon>Rotifera</taxon>
        <taxon>Eurotatoria</taxon>
        <taxon>Bdelloidea</taxon>
        <taxon>Adinetida</taxon>
        <taxon>Adinetidae</taxon>
        <taxon>Adineta</taxon>
    </lineage>
</organism>
<dbReference type="InterPro" id="IPR026755">
    <property type="entry name" value="Fam221a/b"/>
</dbReference>
<dbReference type="AlphaFoldDB" id="A0A818RAA2"/>
<sequence length="336" mass="37732">MAGSNRGRAPGDYISLPPNAAAHVDAYFEYRAIVGDDDGGNLFSPEEYDAYKRRVLPMRLHNRLYVSWVNPQGMDCILVGPQHKCLCRHKFSEHKTDFADIPTERPILISCRQAGCRCVSFEYVANASGTSDPNCRCKHSLDTHGTRPPYTCQKSIVSHSTKQNKILVFNRHLDCNCSGFRAPFTCTCGEPAYKHITLVETKREREQRGHPTGYATPYKAMGGLTGFSSLAEGYLRLDPSGRGRPDDDFLNQPITAMDHPILRAHASLDPNSAEAQSQLRRPGESELDYYERRYQERQRLSRGIRAAPNPYDTNAQLTTGIRNNKSPPRRITGGKK</sequence>
<accession>A0A818RAA2</accession>
<comment type="similarity">
    <text evidence="1">Belongs to the FAM221 family.</text>
</comment>
<proteinExistence type="inferred from homology"/>
<dbReference type="PANTHER" id="PTHR31214">
    <property type="entry name" value="PROTEIN FAM221A-RELATED"/>
    <property type="match status" value="1"/>
</dbReference>
<reference evidence="4" key="1">
    <citation type="submission" date="2021-02" db="EMBL/GenBank/DDBJ databases">
        <authorList>
            <person name="Nowell W R."/>
        </authorList>
    </citation>
    <scope>NUCLEOTIDE SEQUENCE</scope>
</reference>
<evidence type="ECO:0000256" key="1">
    <source>
        <dbReference type="ARBA" id="ARBA00011026"/>
    </source>
</evidence>
<evidence type="ECO:0000313" key="5">
    <source>
        <dbReference type="Proteomes" id="UP000663868"/>
    </source>
</evidence>
<feature type="compositionally biased region" description="Polar residues" evidence="3">
    <location>
        <begin position="311"/>
        <end position="326"/>
    </location>
</feature>
<dbReference type="EMBL" id="CAJOBB010000335">
    <property type="protein sequence ID" value="CAF3654377.1"/>
    <property type="molecule type" value="Genomic_DNA"/>
</dbReference>
<evidence type="ECO:0000256" key="2">
    <source>
        <dbReference type="ARBA" id="ARBA00039630"/>
    </source>
</evidence>
<protein>
    <recommendedName>
        <fullName evidence="2">Protein FAM221A</fullName>
    </recommendedName>
</protein>
<feature type="region of interest" description="Disordered" evidence="3">
    <location>
        <begin position="299"/>
        <end position="336"/>
    </location>
</feature>
<gene>
    <name evidence="4" type="ORF">KXQ929_LOCUS7938</name>
</gene>
<evidence type="ECO:0000313" key="4">
    <source>
        <dbReference type="EMBL" id="CAF3654377.1"/>
    </source>
</evidence>
<evidence type="ECO:0000256" key="3">
    <source>
        <dbReference type="SAM" id="MobiDB-lite"/>
    </source>
</evidence>
<dbReference type="PANTHER" id="PTHR31214:SF2">
    <property type="entry name" value="PROTEIN FAM221A"/>
    <property type="match status" value="1"/>
</dbReference>
<dbReference type="Pfam" id="PF14753">
    <property type="entry name" value="FAM221"/>
    <property type="match status" value="1"/>
</dbReference>